<keyword evidence="9" id="KW-0067">ATP-binding</keyword>
<dbReference type="InterPro" id="IPR003594">
    <property type="entry name" value="HATPase_dom"/>
</dbReference>
<feature type="transmembrane region" description="Helical" evidence="10">
    <location>
        <begin position="20"/>
        <end position="41"/>
    </location>
</feature>
<evidence type="ECO:0000256" key="4">
    <source>
        <dbReference type="ARBA" id="ARBA00022475"/>
    </source>
</evidence>
<dbReference type="SUPFAM" id="SSF47384">
    <property type="entry name" value="Homodimeric domain of signal transducing histidine kinase"/>
    <property type="match status" value="1"/>
</dbReference>
<comment type="subcellular location">
    <subcellularLocation>
        <location evidence="2">Cell membrane</location>
        <topology evidence="2">Multi-pass membrane protein</topology>
    </subcellularLocation>
</comment>
<gene>
    <name evidence="13" type="ORF">O4G74_06215</name>
</gene>
<reference evidence="13" key="1">
    <citation type="submission" date="2022-12" db="EMBL/GenBank/DDBJ databases">
        <title>Bacterial isolates from different developmental stages of Nematostella vectensis.</title>
        <authorList>
            <person name="Fraune S."/>
        </authorList>
    </citation>
    <scope>NUCLEOTIDE SEQUENCE</scope>
    <source>
        <strain evidence="13">G21632-S1</strain>
    </source>
</reference>
<evidence type="ECO:0000256" key="1">
    <source>
        <dbReference type="ARBA" id="ARBA00000085"/>
    </source>
</evidence>
<dbReference type="PANTHER" id="PTHR44936:SF10">
    <property type="entry name" value="SENSOR PROTEIN RSTB"/>
    <property type="match status" value="1"/>
</dbReference>
<dbReference type="PROSITE" id="PS50885">
    <property type="entry name" value="HAMP"/>
    <property type="match status" value="1"/>
</dbReference>
<dbReference type="InterPro" id="IPR004358">
    <property type="entry name" value="Sig_transdc_His_kin-like_C"/>
</dbReference>
<evidence type="ECO:0000256" key="10">
    <source>
        <dbReference type="SAM" id="Phobius"/>
    </source>
</evidence>
<dbReference type="Gene3D" id="1.10.287.130">
    <property type="match status" value="1"/>
</dbReference>
<keyword evidence="10" id="KW-1133">Transmembrane helix</keyword>
<keyword evidence="10" id="KW-0472">Membrane</keyword>
<dbReference type="CDD" id="cd00082">
    <property type="entry name" value="HisKA"/>
    <property type="match status" value="1"/>
</dbReference>
<comment type="catalytic activity">
    <reaction evidence="1">
        <text>ATP + protein L-histidine = ADP + protein N-phospho-L-histidine.</text>
        <dbReference type="EC" id="2.7.13.3"/>
    </reaction>
</comment>
<keyword evidence="4" id="KW-1003">Cell membrane</keyword>
<dbReference type="EC" id="2.7.13.3" evidence="3"/>
<dbReference type="Pfam" id="PF00512">
    <property type="entry name" value="HisKA"/>
    <property type="match status" value="1"/>
</dbReference>
<comment type="caution">
    <text evidence="13">The sequence shown here is derived from an EMBL/GenBank/DDBJ whole genome shotgun (WGS) entry which is preliminary data.</text>
</comment>
<dbReference type="PRINTS" id="PR00344">
    <property type="entry name" value="BCTRLSENSOR"/>
</dbReference>
<evidence type="ECO:0000313" key="14">
    <source>
        <dbReference type="Proteomes" id="UP001083770"/>
    </source>
</evidence>
<dbReference type="InterPro" id="IPR050980">
    <property type="entry name" value="2C_sensor_his_kinase"/>
</dbReference>
<dbReference type="PROSITE" id="PS50109">
    <property type="entry name" value="HIS_KIN"/>
    <property type="match status" value="1"/>
</dbReference>
<dbReference type="InterPro" id="IPR003660">
    <property type="entry name" value="HAMP_dom"/>
</dbReference>
<dbReference type="Pfam" id="PF02518">
    <property type="entry name" value="HATPase_c"/>
    <property type="match status" value="1"/>
</dbReference>
<feature type="domain" description="Histidine kinase" evidence="11">
    <location>
        <begin position="265"/>
        <end position="467"/>
    </location>
</feature>
<evidence type="ECO:0000256" key="5">
    <source>
        <dbReference type="ARBA" id="ARBA00022553"/>
    </source>
</evidence>
<dbReference type="SMART" id="SM00387">
    <property type="entry name" value="HATPase_c"/>
    <property type="match status" value="1"/>
</dbReference>
<proteinExistence type="predicted"/>
<evidence type="ECO:0000256" key="9">
    <source>
        <dbReference type="ARBA" id="ARBA00022840"/>
    </source>
</evidence>
<protein>
    <recommendedName>
        <fullName evidence="3">histidine kinase</fullName>
        <ecNumber evidence="3">2.7.13.3</ecNumber>
    </recommendedName>
</protein>
<dbReference type="CDD" id="cd06225">
    <property type="entry name" value="HAMP"/>
    <property type="match status" value="1"/>
</dbReference>
<evidence type="ECO:0000256" key="8">
    <source>
        <dbReference type="ARBA" id="ARBA00022777"/>
    </source>
</evidence>
<dbReference type="Gene3D" id="1.10.8.500">
    <property type="entry name" value="HAMP domain in histidine kinase"/>
    <property type="match status" value="1"/>
</dbReference>
<keyword evidence="14" id="KW-1185">Reference proteome</keyword>
<dbReference type="InterPro" id="IPR003661">
    <property type="entry name" value="HisK_dim/P_dom"/>
</dbReference>
<evidence type="ECO:0000256" key="2">
    <source>
        <dbReference type="ARBA" id="ARBA00004651"/>
    </source>
</evidence>
<dbReference type="InterPro" id="IPR036097">
    <property type="entry name" value="HisK_dim/P_sf"/>
</dbReference>
<evidence type="ECO:0000313" key="13">
    <source>
        <dbReference type="EMBL" id="MCZ4297649.1"/>
    </source>
</evidence>
<dbReference type="SMART" id="SM00388">
    <property type="entry name" value="HisKA"/>
    <property type="match status" value="1"/>
</dbReference>
<feature type="transmembrane region" description="Helical" evidence="10">
    <location>
        <begin position="175"/>
        <end position="199"/>
    </location>
</feature>
<evidence type="ECO:0000256" key="3">
    <source>
        <dbReference type="ARBA" id="ARBA00012438"/>
    </source>
</evidence>
<dbReference type="InterPro" id="IPR036890">
    <property type="entry name" value="HATPase_C_sf"/>
</dbReference>
<evidence type="ECO:0000259" key="11">
    <source>
        <dbReference type="PROSITE" id="PS50109"/>
    </source>
</evidence>
<keyword evidence="8 13" id="KW-0418">Kinase</keyword>
<feature type="domain" description="HAMP" evidence="12">
    <location>
        <begin position="196"/>
        <end position="251"/>
    </location>
</feature>
<name>A0ABT4LTF7_9PROT</name>
<keyword evidence="7" id="KW-0547">Nucleotide-binding</keyword>
<dbReference type="EMBL" id="JAPWGW010000001">
    <property type="protein sequence ID" value="MCZ4297649.1"/>
    <property type="molecule type" value="Genomic_DNA"/>
</dbReference>
<dbReference type="SUPFAM" id="SSF55874">
    <property type="entry name" value="ATPase domain of HSP90 chaperone/DNA topoisomerase II/histidine kinase"/>
    <property type="match status" value="1"/>
</dbReference>
<dbReference type="PANTHER" id="PTHR44936">
    <property type="entry name" value="SENSOR PROTEIN CREC"/>
    <property type="match status" value="1"/>
</dbReference>
<organism evidence="13 14">
    <name type="scientific">Henriciella marina</name>
    <dbReference type="NCBI Taxonomy" id="453851"/>
    <lineage>
        <taxon>Bacteria</taxon>
        <taxon>Pseudomonadati</taxon>
        <taxon>Pseudomonadota</taxon>
        <taxon>Alphaproteobacteria</taxon>
        <taxon>Hyphomonadales</taxon>
        <taxon>Hyphomonadaceae</taxon>
        <taxon>Henriciella</taxon>
    </lineage>
</organism>
<accession>A0ABT4LTF7</accession>
<evidence type="ECO:0000256" key="7">
    <source>
        <dbReference type="ARBA" id="ARBA00022741"/>
    </source>
</evidence>
<dbReference type="GO" id="GO:0016301">
    <property type="term" value="F:kinase activity"/>
    <property type="evidence" value="ECO:0007669"/>
    <property type="project" value="UniProtKB-KW"/>
</dbReference>
<sequence>MPLRNPDEMRANRRGLFDSLSVRLFLVTIGVILLIEFIIFLPSAANYRESWLNERVQAARIAALSLEAAPSRMVSEELSNDLLRRAEVLAVAELSEDMREQILPPSMPLEGPMKEIDMMAESYFGEIGETLETLTAPDGRMLVIRGMGSGEGRVLEVILPEAPLKQGLTAYAGRILIVSLIVSITAAMLIYLLLIALVVRPIQRVTQAVIQFRQDPGSWTRRLGPTSRRDEIGRAQNALADMEEAVSDSFRQRERLAQLGEAVAKINHDLRNTLATAQLASDALSTSDDPRVQRAVPRLERALERAIGLASDTLRYGRSSTPVARLQMVRLAETMSEAAMEGVGDSDQVSFANEIGAGMTGYGDPDHLYRIAANLIRNAAEAMDETGGTITVSGDPSYIDFADTGPGLPKRAQENLFKPFAASSRRDGTGLGLSLSRDLARAMGGELSLVETTEAGTRFRLTLPAAPPAK</sequence>
<evidence type="ECO:0000256" key="6">
    <source>
        <dbReference type="ARBA" id="ARBA00022679"/>
    </source>
</evidence>
<evidence type="ECO:0000259" key="12">
    <source>
        <dbReference type="PROSITE" id="PS50885"/>
    </source>
</evidence>
<dbReference type="Gene3D" id="3.30.565.10">
    <property type="entry name" value="Histidine kinase-like ATPase, C-terminal domain"/>
    <property type="match status" value="1"/>
</dbReference>
<keyword evidence="10" id="KW-0812">Transmembrane</keyword>
<keyword evidence="5" id="KW-0597">Phosphoprotein</keyword>
<keyword evidence="6" id="KW-0808">Transferase</keyword>
<dbReference type="InterPro" id="IPR005467">
    <property type="entry name" value="His_kinase_dom"/>
</dbReference>
<dbReference type="Proteomes" id="UP001083770">
    <property type="component" value="Unassembled WGS sequence"/>
</dbReference>
<dbReference type="RefSeq" id="WP_269401770.1">
    <property type="nucleotide sequence ID" value="NZ_JAPWGW010000001.1"/>
</dbReference>